<sequence length="168" mass="16991">MTITKFTAGAVALATALALAACSDDDNEGAAGTTSAVTTDQAAENTQDAGDTDAGEQPVSDIQAAVDTFIGALDDLGIEHSEPVRGQVQLSGAKAVFDLTVNGYDSGINVYPDAESMATWQEASEALGGIHVAKDLAVLSLNTTEGVADSAEIAPRIAEHIDGTARGV</sequence>
<gene>
    <name evidence="3" type="ORF">CVA01_15930</name>
</gene>
<dbReference type="AlphaFoldDB" id="A0A4Y4C399"/>
<evidence type="ECO:0008006" key="5">
    <source>
        <dbReference type="Google" id="ProtNLM"/>
    </source>
</evidence>
<feature type="chain" id="PRO_5039494662" description="Secreted protein" evidence="2">
    <location>
        <begin position="21"/>
        <end position="168"/>
    </location>
</feature>
<comment type="caution">
    <text evidence="3">The sequence shown here is derived from an EMBL/GenBank/DDBJ whole genome shotgun (WGS) entry which is preliminary data.</text>
</comment>
<protein>
    <recommendedName>
        <fullName evidence="5">Secreted protein</fullName>
    </recommendedName>
</protein>
<dbReference type="RefSeq" id="WP_141329855.1">
    <property type="nucleotide sequence ID" value="NZ_BJNT01000012.1"/>
</dbReference>
<dbReference type="EMBL" id="BJNT01000012">
    <property type="protein sequence ID" value="GEC86279.1"/>
    <property type="molecule type" value="Genomic_DNA"/>
</dbReference>
<evidence type="ECO:0000256" key="1">
    <source>
        <dbReference type="SAM" id="MobiDB-lite"/>
    </source>
</evidence>
<dbReference type="Proteomes" id="UP000319986">
    <property type="component" value="Unassembled WGS sequence"/>
</dbReference>
<feature type="signal peptide" evidence="2">
    <location>
        <begin position="1"/>
        <end position="20"/>
    </location>
</feature>
<evidence type="ECO:0000256" key="2">
    <source>
        <dbReference type="SAM" id="SignalP"/>
    </source>
</evidence>
<name>A0A4Y4C399_9CORY</name>
<feature type="compositionally biased region" description="Polar residues" evidence="1">
    <location>
        <begin position="32"/>
        <end position="49"/>
    </location>
</feature>
<dbReference type="GeneID" id="82887728"/>
<feature type="region of interest" description="Disordered" evidence="1">
    <location>
        <begin position="28"/>
        <end position="58"/>
    </location>
</feature>
<keyword evidence="2" id="KW-0732">Signal</keyword>
<evidence type="ECO:0000313" key="4">
    <source>
        <dbReference type="Proteomes" id="UP000319986"/>
    </source>
</evidence>
<organism evidence="3 4">
    <name type="scientific">Corynebacterium variabile</name>
    <dbReference type="NCBI Taxonomy" id="1727"/>
    <lineage>
        <taxon>Bacteria</taxon>
        <taxon>Bacillati</taxon>
        <taxon>Actinomycetota</taxon>
        <taxon>Actinomycetes</taxon>
        <taxon>Mycobacteriales</taxon>
        <taxon>Corynebacteriaceae</taxon>
        <taxon>Corynebacterium</taxon>
    </lineage>
</organism>
<reference evidence="3 4" key="1">
    <citation type="submission" date="2019-06" db="EMBL/GenBank/DDBJ databases">
        <title>Whole genome shotgun sequence of Corynebacterium variabile NBRC 15286.</title>
        <authorList>
            <person name="Hosoyama A."/>
            <person name="Uohara A."/>
            <person name="Ohji S."/>
            <person name="Ichikawa N."/>
        </authorList>
    </citation>
    <scope>NUCLEOTIDE SEQUENCE [LARGE SCALE GENOMIC DNA]</scope>
    <source>
        <strain evidence="3 4">NBRC 15286</strain>
    </source>
</reference>
<evidence type="ECO:0000313" key="3">
    <source>
        <dbReference type="EMBL" id="GEC86279.1"/>
    </source>
</evidence>
<dbReference type="PROSITE" id="PS51257">
    <property type="entry name" value="PROKAR_LIPOPROTEIN"/>
    <property type="match status" value="1"/>
</dbReference>
<accession>A0A4Y4C399</accession>
<proteinExistence type="predicted"/>